<dbReference type="PROSITE" id="PS51186">
    <property type="entry name" value="GNAT"/>
    <property type="match status" value="1"/>
</dbReference>
<dbReference type="Proteomes" id="UP001220395">
    <property type="component" value="Plasmid unnamed2"/>
</dbReference>
<name>A0ABY7TRJ2_9SPHN</name>
<geneLocation type="plasmid" evidence="2 3">
    <name>unnamed2</name>
</geneLocation>
<evidence type="ECO:0000259" key="1">
    <source>
        <dbReference type="PROSITE" id="PS51186"/>
    </source>
</evidence>
<gene>
    <name evidence="2" type="primary">arsN2</name>
    <name evidence="2" type="ORF">PQ455_20105</name>
</gene>
<dbReference type="NCBIfam" id="NF040501">
    <property type="entry name" value="resist_ArsN2"/>
    <property type="match status" value="1"/>
</dbReference>
<dbReference type="Gene3D" id="3.40.630.30">
    <property type="match status" value="1"/>
</dbReference>
<feature type="domain" description="N-acetyltransferase" evidence="1">
    <location>
        <begin position="1"/>
        <end position="134"/>
    </location>
</feature>
<organism evidence="2 3">
    <name type="scientific">Sphingomonas naphthae</name>
    <dbReference type="NCBI Taxonomy" id="1813468"/>
    <lineage>
        <taxon>Bacteria</taxon>
        <taxon>Pseudomonadati</taxon>
        <taxon>Pseudomonadota</taxon>
        <taxon>Alphaproteobacteria</taxon>
        <taxon>Sphingomonadales</taxon>
        <taxon>Sphingomonadaceae</taxon>
        <taxon>Sphingomonas</taxon>
    </lineage>
</organism>
<dbReference type="InterPro" id="IPR016181">
    <property type="entry name" value="Acyl_CoA_acyltransferase"/>
</dbReference>
<dbReference type="RefSeq" id="WP_273692103.1">
    <property type="nucleotide sequence ID" value="NZ_CP117413.1"/>
</dbReference>
<proteinExistence type="predicted"/>
<sequence>MNLVRLDPEQLAALADALEAASLPTSDLEAPDRQFYRFEDAIGMVGYGGLEGRGPDRLLRSVVVTTERRGTGLGGILLGQLEHAAADGGATSLYLLTTTAEGFFRRAGYMPVERTRAPEPIANSAEFRSLCPASAAFLFKRIC</sequence>
<dbReference type="SUPFAM" id="SSF55729">
    <property type="entry name" value="Acyl-CoA N-acyltransferases (Nat)"/>
    <property type="match status" value="1"/>
</dbReference>
<evidence type="ECO:0000313" key="2">
    <source>
        <dbReference type="EMBL" id="WCT75808.1"/>
    </source>
</evidence>
<accession>A0ABY7TRJ2</accession>
<keyword evidence="3" id="KW-1185">Reference proteome</keyword>
<dbReference type="EMBL" id="CP117413">
    <property type="protein sequence ID" value="WCT75808.1"/>
    <property type="molecule type" value="Genomic_DNA"/>
</dbReference>
<dbReference type="Pfam" id="PF13508">
    <property type="entry name" value="Acetyltransf_7"/>
    <property type="match status" value="1"/>
</dbReference>
<keyword evidence="2" id="KW-0614">Plasmid</keyword>
<dbReference type="InterPro" id="IPR000182">
    <property type="entry name" value="GNAT_dom"/>
</dbReference>
<reference evidence="2 3" key="1">
    <citation type="submission" date="2023-02" db="EMBL/GenBank/DDBJ databases">
        <title>Genome sequence of Sphingomonas naphthae.</title>
        <authorList>
            <person name="Kim S."/>
            <person name="Heo J."/>
            <person name="Kwon S.-W."/>
        </authorList>
    </citation>
    <scope>NUCLEOTIDE SEQUENCE [LARGE SCALE GENOMIC DNA]</scope>
    <source>
        <strain evidence="2 3">KACC 18716</strain>
        <plasmid evidence="2 3">unnamed2</plasmid>
    </source>
</reference>
<evidence type="ECO:0000313" key="3">
    <source>
        <dbReference type="Proteomes" id="UP001220395"/>
    </source>
</evidence>
<protein>
    <submittedName>
        <fullName evidence="2">Arsenic resistance N-acetyltransferase ArsN2</fullName>
    </submittedName>
</protein>